<reference evidence="7" key="1">
    <citation type="submission" date="2023-02" db="EMBL/GenBank/DDBJ databases">
        <title>Genome of toxic invasive species Heracleum sosnowskyi carries increased number of genes despite the absence of recent whole-genome duplications.</title>
        <authorList>
            <person name="Schelkunov M."/>
            <person name="Shtratnikova V."/>
            <person name="Makarenko M."/>
            <person name="Klepikova A."/>
            <person name="Omelchenko D."/>
            <person name="Novikova G."/>
            <person name="Obukhova E."/>
            <person name="Bogdanov V."/>
            <person name="Penin A."/>
            <person name="Logacheva M."/>
        </authorList>
    </citation>
    <scope>NUCLEOTIDE SEQUENCE</scope>
    <source>
        <strain evidence="7">Hsosn_3</strain>
        <tissue evidence="7">Leaf</tissue>
    </source>
</reference>
<feature type="compositionally biased region" description="Polar residues" evidence="5">
    <location>
        <begin position="213"/>
        <end position="225"/>
    </location>
</feature>
<dbReference type="PROSITE" id="PS50011">
    <property type="entry name" value="PROTEIN_KINASE_DOM"/>
    <property type="match status" value="1"/>
</dbReference>
<dbReference type="Proteomes" id="UP001237642">
    <property type="component" value="Unassembled WGS sequence"/>
</dbReference>
<dbReference type="InterPro" id="IPR015943">
    <property type="entry name" value="WD40/YVTN_repeat-like_dom_sf"/>
</dbReference>
<evidence type="ECO:0000259" key="6">
    <source>
        <dbReference type="PROSITE" id="PS50011"/>
    </source>
</evidence>
<evidence type="ECO:0000256" key="5">
    <source>
        <dbReference type="SAM" id="MobiDB-lite"/>
    </source>
</evidence>
<protein>
    <submittedName>
        <fullName evidence="7">Ubiquitin ligase protein cop1</fullName>
    </submittedName>
</protein>
<dbReference type="AlphaFoldDB" id="A0AAD8MLC8"/>
<feature type="region of interest" description="Disordered" evidence="5">
    <location>
        <begin position="441"/>
        <end position="460"/>
    </location>
</feature>
<dbReference type="SMART" id="SM00320">
    <property type="entry name" value="WD40"/>
    <property type="match status" value="7"/>
</dbReference>
<dbReference type="InterPro" id="IPR020472">
    <property type="entry name" value="WD40_PAC1"/>
</dbReference>
<dbReference type="GO" id="GO:0005524">
    <property type="term" value="F:ATP binding"/>
    <property type="evidence" value="ECO:0007669"/>
    <property type="project" value="InterPro"/>
</dbReference>
<dbReference type="Gene3D" id="2.130.10.10">
    <property type="entry name" value="YVTN repeat-like/Quinoprotein amine dehydrogenase"/>
    <property type="match status" value="1"/>
</dbReference>
<accession>A0AAD8MLC8</accession>
<sequence length="1127" mass="125231">MIKQAGTLEAKDLERMNASEEAPSTSCLNSIVTSEELTLRNCSGENFNVISNLSGTDKLQTAESRWHDLSPGRLGYRGSPSRVNVLEDVGFSSNSELDRKTLNNQGSVDTASHGEAAGRFNSGEMSNLCKDLVCVTKPELLDRNSPENNCCEVKETGSQIASSNASLSLSNTRTKILSNSGITQYFVKDKLRDKGILCRGPAPRGEFRDQSYPEASSSNKLDISAPLNSNGEVVLQVDESRHKNVTRDMVRPPPPVIPNSGTLLNSNRETGVAPIHAIPNQVRNLNTVTPRPPPPVIPRQFFRPVFTEVPPSQLYQTVLNPVQHIVTPLHPAIPTPGTLCSSSSEMGMPSAIPSLFPNLNSESVMLHHDGVSLREWVKFGENKRNKLKNLHIFKQIVDAVGDFHSKGIILLDLRPSYFKLMQSNKVTYIGSIVQIENYGDQDDQYRPNYQNEKRPMDYSNIPDAKRKKLEESPKLVISEPQFPNESGLQAANENNVKCGGQQFTGNVFCDKSNPEAVHVTGSDSKGDHMSDSSKLLLGSAKYTSEEAKWYASPEELNERQCVMSSNIYSLGILLVELLCSFDSDSDRDIAMLSIRNNKLPLHFLEGNSREAELCLWLLDPEPSVRPSIREILETDAIKEIEDLINPSSSSNLDDTESELLLHFLESLQQQKHNRASKLMEEIKLLEADIEEVEKRQGKMSLLPEESVHARAEVPGQSSSGVDYDKSAPFCNKEGLIKNIDQLEKLYFSVRSTLDSSNSGPVRCDVKDLFECQKTSYHTKKDGESKKLTDGLGVFYNGLCKYARYTKFKVCGTLRNENILNSNMVCSLSFDRNEEFFAAAGVSKKIKIYDFQAVLNNTVDIHYPVTEMSNNSKFSCTNWNNYIRNCLASTDYDGVVKLWDAGTGKAVNQYTEHSRRAWSLDFSHTRPTTLASAGDDCCVKIWDITQKSSVMTVRGASKVCSVQFSMKSSHLIAHGDVDFKTYCFDLRNATKPWCVLLGHTDAVSYVRFLDSKTLVTASTDSTLKIWDLSKTSCISTLRGHTNDKGFVGLSVTDDGYIMCGSETNEVFAYHRNFPMPITSYKFRSVDPITGKETGDDDSHFVTSVCSRKKSELMVAGNSAGCIKVLQMV</sequence>
<keyword evidence="8" id="KW-1185">Reference proteome</keyword>
<feature type="compositionally biased region" description="Basic and acidic residues" evidence="5">
    <location>
        <begin position="9"/>
        <end position="18"/>
    </location>
</feature>
<dbReference type="SUPFAM" id="SSF56112">
    <property type="entry name" value="Protein kinase-like (PK-like)"/>
    <property type="match status" value="1"/>
</dbReference>
<feature type="coiled-coil region" evidence="4">
    <location>
        <begin position="668"/>
        <end position="695"/>
    </location>
</feature>
<dbReference type="PANTHER" id="PTHR44218">
    <property type="entry name" value="PROTEIN SPA1-RELATED 2"/>
    <property type="match status" value="1"/>
</dbReference>
<dbReference type="PRINTS" id="PR00320">
    <property type="entry name" value="GPROTEINBRPT"/>
</dbReference>
<keyword evidence="1 3" id="KW-0853">WD repeat</keyword>
<gene>
    <name evidence="7" type="ORF">POM88_032531</name>
</gene>
<evidence type="ECO:0000313" key="7">
    <source>
        <dbReference type="EMBL" id="KAK1376338.1"/>
    </source>
</evidence>
<evidence type="ECO:0000256" key="4">
    <source>
        <dbReference type="SAM" id="Coils"/>
    </source>
</evidence>
<feature type="repeat" description="WD" evidence="3">
    <location>
        <begin position="886"/>
        <end position="908"/>
    </location>
</feature>
<dbReference type="EMBL" id="JAUIZM010000007">
    <property type="protein sequence ID" value="KAK1376338.1"/>
    <property type="molecule type" value="Genomic_DNA"/>
</dbReference>
<dbReference type="Pfam" id="PF00400">
    <property type="entry name" value="WD40"/>
    <property type="match status" value="3"/>
</dbReference>
<evidence type="ECO:0000256" key="2">
    <source>
        <dbReference type="ARBA" id="ARBA00022737"/>
    </source>
</evidence>
<dbReference type="InterPro" id="IPR011009">
    <property type="entry name" value="Kinase-like_dom_sf"/>
</dbReference>
<feature type="region of interest" description="Disordered" evidence="5">
    <location>
        <begin position="1"/>
        <end position="25"/>
    </location>
</feature>
<dbReference type="InterPro" id="IPR001680">
    <property type="entry name" value="WD40_rpt"/>
</dbReference>
<dbReference type="Gene3D" id="1.10.510.10">
    <property type="entry name" value="Transferase(Phosphotransferase) domain 1"/>
    <property type="match status" value="1"/>
</dbReference>
<dbReference type="PROSITE" id="PS50082">
    <property type="entry name" value="WD_REPEATS_2"/>
    <property type="match status" value="3"/>
</dbReference>
<proteinExistence type="predicted"/>
<dbReference type="InterPro" id="IPR000719">
    <property type="entry name" value="Prot_kinase_dom"/>
</dbReference>
<feature type="domain" description="Protein kinase" evidence="6">
    <location>
        <begin position="219"/>
        <end position="637"/>
    </location>
</feature>
<name>A0AAD8MLC8_9APIA</name>
<evidence type="ECO:0000256" key="1">
    <source>
        <dbReference type="ARBA" id="ARBA00022574"/>
    </source>
</evidence>
<dbReference type="PROSITE" id="PS00678">
    <property type="entry name" value="WD_REPEATS_1"/>
    <property type="match status" value="2"/>
</dbReference>
<dbReference type="GO" id="GO:0016874">
    <property type="term" value="F:ligase activity"/>
    <property type="evidence" value="ECO:0007669"/>
    <property type="project" value="UniProtKB-KW"/>
</dbReference>
<dbReference type="PANTHER" id="PTHR44218:SF6">
    <property type="entry name" value="PROTEIN SUPPRESSOR OF PHYA-105 1"/>
    <property type="match status" value="1"/>
</dbReference>
<feature type="region of interest" description="Disordered" evidence="5">
    <location>
        <begin position="96"/>
        <end position="120"/>
    </location>
</feature>
<keyword evidence="2" id="KW-0677">Repeat</keyword>
<dbReference type="InterPro" id="IPR036322">
    <property type="entry name" value="WD40_repeat_dom_sf"/>
</dbReference>
<feature type="region of interest" description="Disordered" evidence="5">
    <location>
        <begin position="200"/>
        <end position="225"/>
    </location>
</feature>
<comment type="caution">
    <text evidence="7">The sequence shown here is derived from an EMBL/GenBank/DDBJ whole genome shotgun (WGS) entry which is preliminary data.</text>
</comment>
<dbReference type="CDD" id="cd00200">
    <property type="entry name" value="WD40"/>
    <property type="match status" value="1"/>
</dbReference>
<feature type="repeat" description="WD" evidence="3">
    <location>
        <begin position="995"/>
        <end position="1035"/>
    </location>
</feature>
<feature type="repeat" description="WD" evidence="3">
    <location>
        <begin position="909"/>
        <end position="951"/>
    </location>
</feature>
<dbReference type="InterPro" id="IPR044630">
    <property type="entry name" value="SPA1/2/3/4"/>
</dbReference>
<evidence type="ECO:0000256" key="3">
    <source>
        <dbReference type="PROSITE-ProRule" id="PRU00221"/>
    </source>
</evidence>
<keyword evidence="7" id="KW-0436">Ligase</keyword>
<evidence type="ECO:0000313" key="8">
    <source>
        <dbReference type="Proteomes" id="UP001237642"/>
    </source>
</evidence>
<reference evidence="7" key="2">
    <citation type="submission" date="2023-05" db="EMBL/GenBank/DDBJ databases">
        <authorList>
            <person name="Schelkunov M.I."/>
        </authorList>
    </citation>
    <scope>NUCLEOTIDE SEQUENCE</scope>
    <source>
        <strain evidence="7">Hsosn_3</strain>
        <tissue evidence="7">Leaf</tissue>
    </source>
</reference>
<organism evidence="7 8">
    <name type="scientific">Heracleum sosnowskyi</name>
    <dbReference type="NCBI Taxonomy" id="360622"/>
    <lineage>
        <taxon>Eukaryota</taxon>
        <taxon>Viridiplantae</taxon>
        <taxon>Streptophyta</taxon>
        <taxon>Embryophyta</taxon>
        <taxon>Tracheophyta</taxon>
        <taxon>Spermatophyta</taxon>
        <taxon>Magnoliopsida</taxon>
        <taxon>eudicotyledons</taxon>
        <taxon>Gunneridae</taxon>
        <taxon>Pentapetalae</taxon>
        <taxon>asterids</taxon>
        <taxon>campanulids</taxon>
        <taxon>Apiales</taxon>
        <taxon>Apiaceae</taxon>
        <taxon>Apioideae</taxon>
        <taxon>apioid superclade</taxon>
        <taxon>Tordylieae</taxon>
        <taxon>Tordyliinae</taxon>
        <taxon>Heracleum</taxon>
    </lineage>
</organism>
<dbReference type="PROSITE" id="PS50294">
    <property type="entry name" value="WD_REPEATS_REGION"/>
    <property type="match status" value="1"/>
</dbReference>
<dbReference type="InterPro" id="IPR019775">
    <property type="entry name" value="WD40_repeat_CS"/>
</dbReference>
<dbReference type="GO" id="GO:0009640">
    <property type="term" value="P:photomorphogenesis"/>
    <property type="evidence" value="ECO:0007669"/>
    <property type="project" value="InterPro"/>
</dbReference>
<keyword evidence="4" id="KW-0175">Coiled coil</keyword>
<dbReference type="SUPFAM" id="SSF50978">
    <property type="entry name" value="WD40 repeat-like"/>
    <property type="match status" value="1"/>
</dbReference>
<dbReference type="GO" id="GO:0004672">
    <property type="term" value="F:protein kinase activity"/>
    <property type="evidence" value="ECO:0007669"/>
    <property type="project" value="InterPro"/>
</dbReference>